<evidence type="ECO:0000256" key="1">
    <source>
        <dbReference type="ARBA" id="ARBA00004651"/>
    </source>
</evidence>
<dbReference type="InterPro" id="IPR020846">
    <property type="entry name" value="MFS_dom"/>
</dbReference>
<feature type="transmembrane region" description="Helical" evidence="5">
    <location>
        <begin position="354"/>
        <end position="376"/>
    </location>
</feature>
<reference evidence="7 8" key="1">
    <citation type="submission" date="2020-11" db="EMBL/GenBank/DDBJ databases">
        <title>Amino acid is mineralized and recycled by bacteria in oceanic microbiome.</title>
        <authorList>
            <person name="Zheng L.Y."/>
        </authorList>
    </citation>
    <scope>NUCLEOTIDE SEQUENCE [LARGE SCALE GENOMIC DNA]</scope>
    <source>
        <strain evidence="7 8">A32-1</strain>
    </source>
</reference>
<dbReference type="PRINTS" id="PR01036">
    <property type="entry name" value="TCRTETB"/>
</dbReference>
<dbReference type="Pfam" id="PF07690">
    <property type="entry name" value="MFS_1"/>
    <property type="match status" value="1"/>
</dbReference>
<keyword evidence="3 5" id="KW-1133">Transmembrane helix</keyword>
<feature type="transmembrane region" description="Helical" evidence="5">
    <location>
        <begin position="462"/>
        <end position="483"/>
    </location>
</feature>
<evidence type="ECO:0000256" key="2">
    <source>
        <dbReference type="ARBA" id="ARBA00022692"/>
    </source>
</evidence>
<dbReference type="PANTHER" id="PTHR42718">
    <property type="entry name" value="MAJOR FACILITATOR SUPERFAMILY MULTIDRUG TRANSPORTER MFSC"/>
    <property type="match status" value="1"/>
</dbReference>
<dbReference type="InterPro" id="IPR036259">
    <property type="entry name" value="MFS_trans_sf"/>
</dbReference>
<organism evidence="7 8">
    <name type="scientific">Microbacterium schleiferi</name>
    <dbReference type="NCBI Taxonomy" id="69362"/>
    <lineage>
        <taxon>Bacteria</taxon>
        <taxon>Bacillati</taxon>
        <taxon>Actinomycetota</taxon>
        <taxon>Actinomycetes</taxon>
        <taxon>Micrococcales</taxon>
        <taxon>Microbacteriaceae</taxon>
        <taxon>Microbacterium</taxon>
    </lineage>
</organism>
<dbReference type="RefSeq" id="WP_195692303.1">
    <property type="nucleotide sequence ID" value="NZ_CP064760.1"/>
</dbReference>
<comment type="subcellular location">
    <subcellularLocation>
        <location evidence="1">Cell membrane</location>
        <topology evidence="1">Multi-pass membrane protein</topology>
    </subcellularLocation>
</comment>
<feature type="transmembrane region" description="Helical" evidence="5">
    <location>
        <begin position="24"/>
        <end position="42"/>
    </location>
</feature>
<sequence length="508" mass="53612">MSADPGTTSQPQTTDIQLSNPARWRAFGVAAAVAAITILDLSKVNVALPSIEQALGAGSTELQLIVSGYVLTFGLFLVPMGRLGDQRSRRALFLVGLVLFTLASLACALAPNIVVLMVFRLVQGVAAGIQMPQVLGLIQQIFQGAERGRAFGLFGATIGLATAFGPTLGGLMIALGGPEDGWRWIFWMNVPLGIAAIAAAVWVLPTTRVHTGRRIALDPVGVILFGITVLALMWPFLFTTGSPDDDPRRWWLLTVFLLFAGLFFAWERRYAAQGHAPLIPFSLFRIGSYRNGTLLATSYFAALPALFLLTTLYLQTGLELEPVFAGMVTIGFAIPSAIASWVGGNLVTRIGRPLVVGGLIMVLVSAIGLVLVAVFATPALTPWLMGTVMIIGGLGGGLVISPNQTLALADVPVSSGGLAGSVGQLGQRIGTAVGTAVALALFYATIYRETGTRDSLAVYHDAYLIGMSSVAVFIALSFIVSMIDLSRRRAAARDADADEAEQRRAGPT</sequence>
<feature type="domain" description="Major facilitator superfamily (MFS) profile" evidence="6">
    <location>
        <begin position="26"/>
        <end position="489"/>
    </location>
</feature>
<feature type="transmembrane region" description="Helical" evidence="5">
    <location>
        <begin position="117"/>
        <end position="138"/>
    </location>
</feature>
<protein>
    <submittedName>
        <fullName evidence="7">MFS transporter</fullName>
    </submittedName>
</protein>
<feature type="transmembrane region" description="Helical" evidence="5">
    <location>
        <begin position="91"/>
        <end position="111"/>
    </location>
</feature>
<feature type="transmembrane region" description="Helical" evidence="5">
    <location>
        <begin position="429"/>
        <end position="447"/>
    </location>
</feature>
<dbReference type="PROSITE" id="PS00217">
    <property type="entry name" value="SUGAR_TRANSPORT_2"/>
    <property type="match status" value="1"/>
</dbReference>
<name>A0A7S8MX81_9MICO</name>
<feature type="transmembrane region" description="Helical" evidence="5">
    <location>
        <begin position="249"/>
        <end position="266"/>
    </location>
</feature>
<feature type="transmembrane region" description="Helical" evidence="5">
    <location>
        <begin position="62"/>
        <end position="79"/>
    </location>
</feature>
<dbReference type="Gene3D" id="1.20.1250.20">
    <property type="entry name" value="MFS general substrate transporter like domains"/>
    <property type="match status" value="1"/>
</dbReference>
<feature type="transmembrane region" description="Helical" evidence="5">
    <location>
        <begin position="181"/>
        <end position="204"/>
    </location>
</feature>
<feature type="transmembrane region" description="Helical" evidence="5">
    <location>
        <begin position="322"/>
        <end position="342"/>
    </location>
</feature>
<dbReference type="Gene3D" id="1.20.1720.10">
    <property type="entry name" value="Multidrug resistance protein D"/>
    <property type="match status" value="1"/>
</dbReference>
<dbReference type="Proteomes" id="UP000594480">
    <property type="component" value="Chromosome"/>
</dbReference>
<dbReference type="KEGG" id="msf:IT882_13710"/>
<dbReference type="SUPFAM" id="SSF103473">
    <property type="entry name" value="MFS general substrate transporter"/>
    <property type="match status" value="1"/>
</dbReference>
<dbReference type="InterPro" id="IPR005829">
    <property type="entry name" value="Sugar_transporter_CS"/>
</dbReference>
<keyword evidence="8" id="KW-1185">Reference proteome</keyword>
<evidence type="ECO:0000259" key="6">
    <source>
        <dbReference type="PROSITE" id="PS50850"/>
    </source>
</evidence>
<dbReference type="GO" id="GO:0005886">
    <property type="term" value="C:plasma membrane"/>
    <property type="evidence" value="ECO:0007669"/>
    <property type="project" value="UniProtKB-SubCell"/>
</dbReference>
<proteinExistence type="predicted"/>
<evidence type="ECO:0000256" key="3">
    <source>
        <dbReference type="ARBA" id="ARBA00022989"/>
    </source>
</evidence>
<feature type="transmembrane region" description="Helical" evidence="5">
    <location>
        <begin position="382"/>
        <end position="400"/>
    </location>
</feature>
<dbReference type="EMBL" id="CP064760">
    <property type="protein sequence ID" value="QPE04225.1"/>
    <property type="molecule type" value="Genomic_DNA"/>
</dbReference>
<feature type="transmembrane region" description="Helical" evidence="5">
    <location>
        <begin position="150"/>
        <end position="175"/>
    </location>
</feature>
<dbReference type="GO" id="GO:0022857">
    <property type="term" value="F:transmembrane transporter activity"/>
    <property type="evidence" value="ECO:0007669"/>
    <property type="project" value="InterPro"/>
</dbReference>
<gene>
    <name evidence="7" type="ORF">IT882_13710</name>
</gene>
<keyword evidence="2 5" id="KW-0812">Transmembrane</keyword>
<keyword evidence="4 5" id="KW-0472">Membrane</keyword>
<feature type="transmembrane region" description="Helical" evidence="5">
    <location>
        <begin position="294"/>
        <end position="316"/>
    </location>
</feature>
<dbReference type="AlphaFoldDB" id="A0A7S8MX81"/>
<evidence type="ECO:0000313" key="7">
    <source>
        <dbReference type="EMBL" id="QPE04225.1"/>
    </source>
</evidence>
<accession>A0A7S8MX81</accession>
<evidence type="ECO:0000313" key="8">
    <source>
        <dbReference type="Proteomes" id="UP000594480"/>
    </source>
</evidence>
<evidence type="ECO:0000256" key="4">
    <source>
        <dbReference type="ARBA" id="ARBA00023136"/>
    </source>
</evidence>
<dbReference type="PANTHER" id="PTHR42718:SF39">
    <property type="entry name" value="ACTINORHODIN TRANSPORTER-RELATED"/>
    <property type="match status" value="1"/>
</dbReference>
<dbReference type="InterPro" id="IPR011701">
    <property type="entry name" value="MFS"/>
</dbReference>
<dbReference type="CDD" id="cd17321">
    <property type="entry name" value="MFS_MMR_MDR_like"/>
    <property type="match status" value="1"/>
</dbReference>
<feature type="transmembrane region" description="Helical" evidence="5">
    <location>
        <begin position="216"/>
        <end position="237"/>
    </location>
</feature>
<evidence type="ECO:0000256" key="5">
    <source>
        <dbReference type="SAM" id="Phobius"/>
    </source>
</evidence>
<dbReference type="PROSITE" id="PS50850">
    <property type="entry name" value="MFS"/>
    <property type="match status" value="1"/>
</dbReference>